<protein>
    <recommendedName>
        <fullName evidence="2">Transglycosylase SLT domain-containing protein</fullName>
    </recommendedName>
</protein>
<dbReference type="Gene3D" id="1.10.530.10">
    <property type="match status" value="1"/>
</dbReference>
<dbReference type="Pfam" id="PF01464">
    <property type="entry name" value="SLT"/>
    <property type="match status" value="1"/>
</dbReference>
<name>A0ABX8LY73_9GAMM</name>
<reference evidence="3 4" key="1">
    <citation type="submission" date="2017-03" db="EMBL/GenBank/DDBJ databases">
        <title>Genome comparison of Photorhabdus luminescens strain 0813-124 phase variants.</title>
        <authorList>
            <person name="Chien C.-C."/>
            <person name="Chen W.-J."/>
            <person name="Shih M.-C."/>
            <person name="Hsieh F.-C."/>
        </authorList>
    </citation>
    <scope>NUCLEOTIDE SEQUENCE [LARGE SCALE GENOMIC DNA]</scope>
    <source>
        <strain evidence="3 4">0813-124 phase II</strain>
    </source>
</reference>
<dbReference type="InterPro" id="IPR023346">
    <property type="entry name" value="Lysozyme-like_dom_sf"/>
</dbReference>
<comment type="similarity">
    <text evidence="1">Belongs to the transglycosylase Slt family.</text>
</comment>
<sequence>MRSQMAETIDSLLVSLGLETDKKSFDIANAAFKGVTDNMMQLAATVAAGFGFDKLTRDFAGFVSEIDRFSRRHLIDPNNVLRWGYAYEQMGGKVQDAMSTIEKFNNLRDKAADGRIDENALRQAGINPYELINKDNPHSAMMWAAENMPKMNMDQRRRFSNGLGLNKFEQDVFSKGPNWVQEQFNEYNKRGQIITPEAIKIANEYNDAVQKLTTNLNGLSSEISGPLTKSVTDLAKRADKWLLDNKQGIIQKLDEAMPYLEQIAKGITFLVVAQAAAKGGRMLVGNLPLLGAAAYAEYFYSDWDNIKASTIASYDYNKRQLEHGLNENLNYPVGDALSWLGWTSNPWRRPVKVSSINPNAMDIPGNDPLNNMDYIKNYLTMSGVNNSSQREQLAESFSQASKKYNVPVSVLLGMAKQESGFNPNATGPQTKWGQAKGIMQYLDSSAQSLGIDPLNSDQAINAAAMQLRQRLNKGESMEEAVAEHHAGPNRKLWGEKTEDYVRKVGNYSLAMEDYAARRNTIPTPPIKSKSSNNGAPINATVNANVTVNEAGNPEKTKEIVQQCINDACNELAVSVRTTAQ</sequence>
<dbReference type="InterPro" id="IPR008258">
    <property type="entry name" value="Transglycosylase_SLT_dom_1"/>
</dbReference>
<keyword evidence="4" id="KW-1185">Reference proteome</keyword>
<gene>
    <name evidence="3" type="ORF">B0X70_14735</name>
</gene>
<dbReference type="PANTHER" id="PTHR37423">
    <property type="entry name" value="SOLUBLE LYTIC MUREIN TRANSGLYCOSYLASE-RELATED"/>
    <property type="match status" value="1"/>
</dbReference>
<evidence type="ECO:0000256" key="1">
    <source>
        <dbReference type="ARBA" id="ARBA00007734"/>
    </source>
</evidence>
<dbReference type="SUPFAM" id="SSF53955">
    <property type="entry name" value="Lysozyme-like"/>
    <property type="match status" value="1"/>
</dbReference>
<evidence type="ECO:0000313" key="3">
    <source>
        <dbReference type="EMBL" id="QXF34264.1"/>
    </source>
</evidence>
<organism evidence="3 4">
    <name type="scientific">Photorhabdus akhurstii</name>
    <dbReference type="NCBI Taxonomy" id="171438"/>
    <lineage>
        <taxon>Bacteria</taxon>
        <taxon>Pseudomonadati</taxon>
        <taxon>Pseudomonadota</taxon>
        <taxon>Gammaproteobacteria</taxon>
        <taxon>Enterobacterales</taxon>
        <taxon>Morganellaceae</taxon>
        <taxon>Photorhabdus</taxon>
    </lineage>
</organism>
<evidence type="ECO:0000313" key="4">
    <source>
        <dbReference type="Proteomes" id="UP000693715"/>
    </source>
</evidence>
<feature type="domain" description="Transglycosylase SLT" evidence="2">
    <location>
        <begin position="397"/>
        <end position="491"/>
    </location>
</feature>
<evidence type="ECO:0000259" key="2">
    <source>
        <dbReference type="Pfam" id="PF01464"/>
    </source>
</evidence>
<dbReference type="EMBL" id="CP020335">
    <property type="protein sequence ID" value="QXF34264.1"/>
    <property type="molecule type" value="Genomic_DNA"/>
</dbReference>
<dbReference type="Proteomes" id="UP000693715">
    <property type="component" value="Chromosome"/>
</dbReference>
<proteinExistence type="inferred from homology"/>
<dbReference type="PANTHER" id="PTHR37423:SF2">
    <property type="entry name" value="MEMBRANE-BOUND LYTIC MUREIN TRANSGLYCOSYLASE C"/>
    <property type="match status" value="1"/>
</dbReference>
<dbReference type="CDD" id="cd00254">
    <property type="entry name" value="LT-like"/>
    <property type="match status" value="1"/>
</dbReference>
<accession>A0ABX8LY73</accession>